<evidence type="ECO:0000256" key="2">
    <source>
        <dbReference type="ARBA" id="ARBA00022679"/>
    </source>
</evidence>
<dbReference type="STRING" id="1313304.CALK_0903"/>
<evidence type="ECO:0000259" key="6">
    <source>
        <dbReference type="Pfam" id="PF00294"/>
    </source>
</evidence>
<proteinExistence type="inferred from homology"/>
<evidence type="ECO:0000313" key="7">
    <source>
        <dbReference type="EMBL" id="ERP32173.1"/>
    </source>
</evidence>
<keyword evidence="3" id="KW-0547">Nucleotide-binding</keyword>
<dbReference type="Pfam" id="PF00294">
    <property type="entry name" value="PfkB"/>
    <property type="match status" value="1"/>
</dbReference>
<sequence length="288" mass="32087">MKRSVFVFGEVLFDSFDTGKTVLGGAPFNVAWNLQGFGHTPRFISAVGADEDGAAIYSAMERWQLSREFVQQDYIHGTGRVIIHLDKEGEPQYDILPQRAYDFIPRTELPLEDGDILYYGSLAARSEVSRESLFNLLDRDELLCFCDINIREPWYDSTWGEELLRAADILKVNRDELFFLAGGFTEDIVDAAHLLRKRYEISMIVVTLGEAGAWVVDDTTSINVPAAPVQSFVDPVGAGDAFASVVLDELAHHKKCTKETLQKAGGFAARVCGMSGATCSDRQFYQSY</sequence>
<dbReference type="Proteomes" id="UP000017148">
    <property type="component" value="Unassembled WGS sequence"/>
</dbReference>
<dbReference type="GO" id="GO:0016301">
    <property type="term" value="F:kinase activity"/>
    <property type="evidence" value="ECO:0007669"/>
    <property type="project" value="UniProtKB-KW"/>
</dbReference>
<dbReference type="RefSeq" id="WP_022636404.1">
    <property type="nucleotide sequence ID" value="NZ_ASJR01000006.1"/>
</dbReference>
<keyword evidence="4" id="KW-0418">Kinase</keyword>
<dbReference type="InterPro" id="IPR029056">
    <property type="entry name" value="Ribokinase-like"/>
</dbReference>
<reference evidence="7 8" key="1">
    <citation type="journal article" date="2013" name="Environ. Microbiol.">
        <title>Genome analysis of Chitinivibrio alkaliphilus gen. nov., sp. nov., a novel extremely haloalkaliphilic anaerobic chitinolytic bacterium from the candidate phylum Termite Group 3.</title>
        <authorList>
            <person name="Sorokin D.Y."/>
            <person name="Gumerov V.M."/>
            <person name="Rakitin A.L."/>
            <person name="Beletsky A.V."/>
            <person name="Damste J.S."/>
            <person name="Muyzer G."/>
            <person name="Mardanov A.V."/>
            <person name="Ravin N.V."/>
        </authorList>
    </citation>
    <scope>NUCLEOTIDE SEQUENCE [LARGE SCALE GENOMIC DNA]</scope>
    <source>
        <strain evidence="7 8">ACht1</strain>
    </source>
</reference>
<dbReference type="Gene3D" id="3.40.1190.20">
    <property type="match status" value="1"/>
</dbReference>
<dbReference type="SUPFAM" id="SSF53613">
    <property type="entry name" value="Ribokinase-like"/>
    <property type="match status" value="1"/>
</dbReference>
<keyword evidence="5" id="KW-0067">ATP-binding</keyword>
<dbReference type="EMBL" id="ASJR01000006">
    <property type="protein sequence ID" value="ERP32173.1"/>
    <property type="molecule type" value="Genomic_DNA"/>
</dbReference>
<keyword evidence="8" id="KW-1185">Reference proteome</keyword>
<name>U7D8A4_9BACT</name>
<dbReference type="PANTHER" id="PTHR43085:SF1">
    <property type="entry name" value="PSEUDOURIDINE KINASE-RELATED"/>
    <property type="match status" value="1"/>
</dbReference>
<comment type="similarity">
    <text evidence="1">Belongs to the carbohydrate kinase PfkB family.</text>
</comment>
<dbReference type="AlphaFoldDB" id="U7D8A4"/>
<keyword evidence="2" id="KW-0808">Transferase</keyword>
<evidence type="ECO:0000256" key="1">
    <source>
        <dbReference type="ARBA" id="ARBA00010688"/>
    </source>
</evidence>
<organism evidence="7 8">
    <name type="scientific">Chitinivibrio alkaliphilus ACht1</name>
    <dbReference type="NCBI Taxonomy" id="1313304"/>
    <lineage>
        <taxon>Bacteria</taxon>
        <taxon>Pseudomonadati</taxon>
        <taxon>Fibrobacterota</taxon>
        <taxon>Chitinivibrionia</taxon>
        <taxon>Chitinivibrionales</taxon>
        <taxon>Chitinivibrionaceae</taxon>
        <taxon>Chitinivibrio</taxon>
    </lineage>
</organism>
<feature type="domain" description="Carbohydrate kinase PfkB" evidence="6">
    <location>
        <begin position="19"/>
        <end position="278"/>
    </location>
</feature>
<dbReference type="PATRIC" id="fig|1313304.3.peg.862"/>
<comment type="caution">
    <text evidence="7">The sequence shown here is derived from an EMBL/GenBank/DDBJ whole genome shotgun (WGS) entry which is preliminary data.</text>
</comment>
<evidence type="ECO:0000256" key="4">
    <source>
        <dbReference type="ARBA" id="ARBA00022777"/>
    </source>
</evidence>
<evidence type="ECO:0000256" key="5">
    <source>
        <dbReference type="ARBA" id="ARBA00022840"/>
    </source>
</evidence>
<evidence type="ECO:0000256" key="3">
    <source>
        <dbReference type="ARBA" id="ARBA00022741"/>
    </source>
</evidence>
<dbReference type="GO" id="GO:0005524">
    <property type="term" value="F:ATP binding"/>
    <property type="evidence" value="ECO:0007669"/>
    <property type="project" value="UniProtKB-KW"/>
</dbReference>
<evidence type="ECO:0000313" key="8">
    <source>
        <dbReference type="Proteomes" id="UP000017148"/>
    </source>
</evidence>
<dbReference type="InterPro" id="IPR011611">
    <property type="entry name" value="PfkB_dom"/>
</dbReference>
<accession>U7D8A4</accession>
<gene>
    <name evidence="7" type="ORF">CALK_0903</name>
</gene>
<dbReference type="InterPro" id="IPR050306">
    <property type="entry name" value="PfkB_Carbo_kinase"/>
</dbReference>
<protein>
    <submittedName>
        <fullName evidence="7">PfkB domain-containing protein</fullName>
    </submittedName>
</protein>
<dbReference type="PANTHER" id="PTHR43085">
    <property type="entry name" value="HEXOKINASE FAMILY MEMBER"/>
    <property type="match status" value="1"/>
</dbReference>
<dbReference type="eggNOG" id="COG0524">
    <property type="taxonomic scope" value="Bacteria"/>
</dbReference>
<dbReference type="CDD" id="cd01167">
    <property type="entry name" value="bac_FRK"/>
    <property type="match status" value="1"/>
</dbReference>
<dbReference type="OrthoDB" id="9779730at2"/>